<comment type="caution">
    <text evidence="2">The sequence shown here is derived from an EMBL/GenBank/DDBJ whole genome shotgun (WGS) entry which is preliminary data.</text>
</comment>
<name>A0ABX0TTT1_9SPHN</name>
<keyword evidence="1" id="KW-1133">Transmembrane helix</keyword>
<gene>
    <name evidence="2" type="ORF">FHS31_001754</name>
</gene>
<keyword evidence="3" id="KW-1185">Reference proteome</keyword>
<feature type="transmembrane region" description="Helical" evidence="1">
    <location>
        <begin position="16"/>
        <end position="38"/>
    </location>
</feature>
<evidence type="ECO:0000256" key="1">
    <source>
        <dbReference type="SAM" id="Phobius"/>
    </source>
</evidence>
<sequence>MDEGDYYRTQPRRSPFGLWVALVLLAFVGGVVLSAYAIRHWDRIGTLVRPVPVAAPVQAQPVAQLPAPVSAAPATVDPALTDRVDTIEEQVETIDKRAAAASSDADRAEGMLVALAARRALDRGLPLGYLEGLLRQHFGGTEPQAVATIIGAAQRPVLLIQLQDELGALASKLEVPTAAPGFWSGFKRAMGGLFVIRRADQPSMLPSDRQARAAHALDQGQVNIAMTEVARMPGSAKAADWMEKARRYVMARNALDRIEAAALLRPGPAVGVSQ</sequence>
<proteinExistence type="predicted"/>
<keyword evidence="1" id="KW-0812">Transmembrane</keyword>
<reference evidence="2 3" key="1">
    <citation type="submission" date="2020-03" db="EMBL/GenBank/DDBJ databases">
        <title>Genomic Encyclopedia of Type Strains, Phase III (KMG-III): the genomes of soil and plant-associated and newly described type strains.</title>
        <authorList>
            <person name="Whitman W."/>
        </authorList>
    </citation>
    <scope>NUCLEOTIDE SEQUENCE [LARGE SCALE GENOMIC DNA]</scope>
    <source>
        <strain evidence="2 3">CECT 8804</strain>
    </source>
</reference>
<dbReference type="EMBL" id="JAAOZC010000003">
    <property type="protein sequence ID" value="NIJ08144.1"/>
    <property type="molecule type" value="Genomic_DNA"/>
</dbReference>
<dbReference type="RefSeq" id="WP_167072960.1">
    <property type="nucleotide sequence ID" value="NZ_JAAOZC010000003.1"/>
</dbReference>
<protein>
    <submittedName>
        <fullName evidence="2">Uncharacterized protein</fullName>
    </submittedName>
</protein>
<accession>A0ABX0TTT1</accession>
<organism evidence="2 3">
    <name type="scientific">Sphingomonas vulcanisoli</name>
    <dbReference type="NCBI Taxonomy" id="1658060"/>
    <lineage>
        <taxon>Bacteria</taxon>
        <taxon>Pseudomonadati</taxon>
        <taxon>Pseudomonadota</taxon>
        <taxon>Alphaproteobacteria</taxon>
        <taxon>Sphingomonadales</taxon>
        <taxon>Sphingomonadaceae</taxon>
        <taxon>Sphingomonas</taxon>
    </lineage>
</organism>
<evidence type="ECO:0000313" key="3">
    <source>
        <dbReference type="Proteomes" id="UP000727456"/>
    </source>
</evidence>
<dbReference type="Proteomes" id="UP000727456">
    <property type="component" value="Unassembled WGS sequence"/>
</dbReference>
<evidence type="ECO:0000313" key="2">
    <source>
        <dbReference type="EMBL" id="NIJ08144.1"/>
    </source>
</evidence>
<keyword evidence="1" id="KW-0472">Membrane</keyword>